<evidence type="ECO:0000313" key="2">
    <source>
        <dbReference type="Proteomes" id="UP001153636"/>
    </source>
</evidence>
<dbReference type="PANTHER" id="PTHR10773">
    <property type="entry name" value="DNA-DIRECTED RNA POLYMERASES I, II, AND III SUBUNIT RPABC2"/>
    <property type="match status" value="1"/>
</dbReference>
<dbReference type="PANTHER" id="PTHR10773:SF19">
    <property type="match status" value="1"/>
</dbReference>
<dbReference type="AlphaFoldDB" id="A0A9P0CTD3"/>
<reference evidence="1" key="1">
    <citation type="submission" date="2022-01" db="EMBL/GenBank/DDBJ databases">
        <authorList>
            <person name="King R."/>
        </authorList>
    </citation>
    <scope>NUCLEOTIDE SEQUENCE</scope>
</reference>
<dbReference type="Proteomes" id="UP001153636">
    <property type="component" value="Chromosome 3"/>
</dbReference>
<evidence type="ECO:0000313" key="1">
    <source>
        <dbReference type="EMBL" id="CAH1109092.1"/>
    </source>
</evidence>
<protein>
    <submittedName>
        <fullName evidence="1">Uncharacterized protein</fullName>
    </submittedName>
</protein>
<name>A0A9P0CTD3_9CUCU</name>
<gene>
    <name evidence="1" type="ORF">PSYICH_LOCUS8646</name>
</gene>
<proteinExistence type="predicted"/>
<accession>A0A9P0CTD3</accession>
<dbReference type="OrthoDB" id="10065911at2759"/>
<organism evidence="1 2">
    <name type="scientific">Psylliodes chrysocephalus</name>
    <dbReference type="NCBI Taxonomy" id="3402493"/>
    <lineage>
        <taxon>Eukaryota</taxon>
        <taxon>Metazoa</taxon>
        <taxon>Ecdysozoa</taxon>
        <taxon>Arthropoda</taxon>
        <taxon>Hexapoda</taxon>
        <taxon>Insecta</taxon>
        <taxon>Pterygota</taxon>
        <taxon>Neoptera</taxon>
        <taxon>Endopterygota</taxon>
        <taxon>Coleoptera</taxon>
        <taxon>Polyphaga</taxon>
        <taxon>Cucujiformia</taxon>
        <taxon>Chrysomeloidea</taxon>
        <taxon>Chrysomelidae</taxon>
        <taxon>Galerucinae</taxon>
        <taxon>Alticini</taxon>
        <taxon>Psylliodes</taxon>
    </lineage>
</organism>
<sequence length="298" mass="34952">MEGKTRKRKSFGRITDVAKKLIVQSHEIGVDCQCKRFKCFSKIRKTERRKILGYFNQLETLDEQNSYLAGLITVMSVNRRRPRCAESKVSRFNDASYAYRVRSNVEDENENIVNTQVCYEAFLSQHGITPRRIQSIQTSVKEFGSAKKYGRDRHKNKPHKLTNETVNKVCQHISSFRDISSHYSLEKSFRTYLSEKLNVTKMYDLFKIKFPQVKISYNRYREIFNDKFNIGFGYPRSDTCSKCDETAVVLETLESTEAKAQEYEKPKLLTEIEKLETEKKVYLSGANAFNDRKRAFKR</sequence>
<dbReference type="EMBL" id="OV651815">
    <property type="protein sequence ID" value="CAH1109092.1"/>
    <property type="molecule type" value="Genomic_DNA"/>
</dbReference>
<keyword evidence="2" id="KW-1185">Reference proteome</keyword>